<comment type="pathway">
    <text evidence="2">Lipid metabolism.</text>
</comment>
<dbReference type="NCBIfam" id="NF047600">
    <property type="entry name" value="SerpalmtaseCFB"/>
    <property type="match status" value="1"/>
</dbReference>
<dbReference type="SUPFAM" id="SSF53383">
    <property type="entry name" value="PLP-dependent transferases"/>
    <property type="match status" value="1"/>
</dbReference>
<organism evidence="7 8">
    <name type="scientific">Olivibacter ginsenosidimutans</name>
    <dbReference type="NCBI Taxonomy" id="1176537"/>
    <lineage>
        <taxon>Bacteria</taxon>
        <taxon>Pseudomonadati</taxon>
        <taxon>Bacteroidota</taxon>
        <taxon>Sphingobacteriia</taxon>
        <taxon>Sphingobacteriales</taxon>
        <taxon>Sphingobacteriaceae</taxon>
        <taxon>Olivibacter</taxon>
    </lineage>
</organism>
<dbReference type="InterPro" id="IPR015422">
    <property type="entry name" value="PyrdxlP-dep_Trfase_small"/>
</dbReference>
<proteinExistence type="inferred from homology"/>
<evidence type="ECO:0000259" key="6">
    <source>
        <dbReference type="Pfam" id="PF00155"/>
    </source>
</evidence>
<evidence type="ECO:0000256" key="3">
    <source>
        <dbReference type="ARBA" id="ARBA00022679"/>
    </source>
</evidence>
<dbReference type="InterPro" id="IPR015424">
    <property type="entry name" value="PyrdxlP-dep_Trfase"/>
</dbReference>
<evidence type="ECO:0000313" key="8">
    <source>
        <dbReference type="Proteomes" id="UP001501411"/>
    </source>
</evidence>
<keyword evidence="4 5" id="KW-0663">Pyridoxal phosphate</keyword>
<evidence type="ECO:0000256" key="5">
    <source>
        <dbReference type="RuleBase" id="RU003693"/>
    </source>
</evidence>
<dbReference type="Pfam" id="PF00155">
    <property type="entry name" value="Aminotran_1_2"/>
    <property type="match status" value="1"/>
</dbReference>
<keyword evidence="7" id="KW-0032">Aminotransferase</keyword>
<dbReference type="InterPro" id="IPR015421">
    <property type="entry name" value="PyrdxlP-dep_Trfase_major"/>
</dbReference>
<evidence type="ECO:0000256" key="2">
    <source>
        <dbReference type="ARBA" id="ARBA00005189"/>
    </source>
</evidence>
<dbReference type="EMBL" id="BAABIQ010000044">
    <property type="protein sequence ID" value="GAA4805598.1"/>
    <property type="molecule type" value="Genomic_DNA"/>
</dbReference>
<accession>A0ABP9C620</accession>
<reference evidence="8" key="1">
    <citation type="journal article" date="2019" name="Int. J. Syst. Evol. Microbiol.">
        <title>The Global Catalogue of Microorganisms (GCM) 10K type strain sequencing project: providing services to taxonomists for standard genome sequencing and annotation.</title>
        <authorList>
            <consortium name="The Broad Institute Genomics Platform"/>
            <consortium name="The Broad Institute Genome Sequencing Center for Infectious Disease"/>
            <person name="Wu L."/>
            <person name="Ma J."/>
        </authorList>
    </citation>
    <scope>NUCLEOTIDE SEQUENCE [LARGE SCALE GENOMIC DNA]</scope>
    <source>
        <strain evidence="8">JCM 18200</strain>
    </source>
</reference>
<sequence>MSRNFDKRIADFKDAAVIKEKGLYPYFRPIESGQDTEVIINGKKVLMFGSNSYLGLTNHPKIIEAAQKATAKYGTGCAGSRFLNGTLDIHEELEARLADYVGKEGAVLFSTGFQANLGALSCLTGRNDYLILDESDHASIIDGCRLSFSKVIKYKHNHMADLRNKLSQLPEDAVKLIAVDGVFSMEGDFVKLPDLVQIAKEFDAAVMVDDAHGLGVIGKQGAGTASHFGLTDDVDVIMGTFSKSLASLGGFLAADAATIEFLKHRARSLMFSASMTPAAAASVLAALDLIQSEPEHIDNLWKNTAYAKQQLLENGFDLGKTESPILPVYIRNNDATFLITKRLQEDGIFVNPVVSPAVAPQDTLIRFSLMATHTFSQIDEAIHKLTKVYQETFASEFVKIA</sequence>
<dbReference type="CDD" id="cd06454">
    <property type="entry name" value="KBL_like"/>
    <property type="match status" value="1"/>
</dbReference>
<name>A0ABP9C620_9SPHI</name>
<gene>
    <name evidence="7" type="ORF">GCM10023231_38460</name>
</gene>
<dbReference type="Gene3D" id="3.90.1150.10">
    <property type="entry name" value="Aspartate Aminotransferase, domain 1"/>
    <property type="match status" value="1"/>
</dbReference>
<dbReference type="InterPro" id="IPR050087">
    <property type="entry name" value="AON_synthase_class-II"/>
</dbReference>
<dbReference type="PANTHER" id="PTHR13693:SF3">
    <property type="entry name" value="LD36009P"/>
    <property type="match status" value="1"/>
</dbReference>
<comment type="cofactor">
    <cofactor evidence="1 5">
        <name>pyridoxal 5'-phosphate</name>
        <dbReference type="ChEBI" id="CHEBI:597326"/>
    </cofactor>
</comment>
<dbReference type="InterPro" id="IPR001917">
    <property type="entry name" value="Aminotrans_II_pyridoxalP_BS"/>
</dbReference>
<dbReference type="RefSeq" id="WP_345234547.1">
    <property type="nucleotide sequence ID" value="NZ_BAABIQ010000044.1"/>
</dbReference>
<protein>
    <submittedName>
        <fullName evidence="7">Aminotransferase class I/II-fold pyridoxal phosphate-dependent enzyme</fullName>
    </submittedName>
</protein>
<keyword evidence="3" id="KW-0808">Transferase</keyword>
<evidence type="ECO:0000313" key="7">
    <source>
        <dbReference type="EMBL" id="GAA4805598.1"/>
    </source>
</evidence>
<dbReference type="GO" id="GO:0008483">
    <property type="term" value="F:transaminase activity"/>
    <property type="evidence" value="ECO:0007669"/>
    <property type="project" value="UniProtKB-KW"/>
</dbReference>
<dbReference type="InterPro" id="IPR004839">
    <property type="entry name" value="Aminotransferase_I/II_large"/>
</dbReference>
<comment type="similarity">
    <text evidence="5">Belongs to the class-II pyridoxal-phosphate-dependent aminotransferase family.</text>
</comment>
<dbReference type="Proteomes" id="UP001501411">
    <property type="component" value="Unassembled WGS sequence"/>
</dbReference>
<keyword evidence="8" id="KW-1185">Reference proteome</keyword>
<dbReference type="PROSITE" id="PS00599">
    <property type="entry name" value="AA_TRANSFER_CLASS_2"/>
    <property type="match status" value="1"/>
</dbReference>
<evidence type="ECO:0000256" key="4">
    <source>
        <dbReference type="ARBA" id="ARBA00022898"/>
    </source>
</evidence>
<comment type="caution">
    <text evidence="7">The sequence shown here is derived from an EMBL/GenBank/DDBJ whole genome shotgun (WGS) entry which is preliminary data.</text>
</comment>
<dbReference type="PANTHER" id="PTHR13693">
    <property type="entry name" value="CLASS II AMINOTRANSFERASE/8-AMINO-7-OXONONANOATE SYNTHASE"/>
    <property type="match status" value="1"/>
</dbReference>
<evidence type="ECO:0000256" key="1">
    <source>
        <dbReference type="ARBA" id="ARBA00001933"/>
    </source>
</evidence>
<feature type="domain" description="Aminotransferase class I/classII large" evidence="6">
    <location>
        <begin position="44"/>
        <end position="385"/>
    </location>
</feature>
<dbReference type="Gene3D" id="3.40.640.10">
    <property type="entry name" value="Type I PLP-dependent aspartate aminotransferase-like (Major domain)"/>
    <property type="match status" value="1"/>
</dbReference>